<gene>
    <name evidence="10" type="ORF">KVP70_21130</name>
    <name evidence="11" type="ORF">L1274_001296</name>
</gene>
<evidence type="ECO:0000313" key="12">
    <source>
        <dbReference type="Proteomes" id="UP001155901"/>
    </source>
</evidence>
<reference evidence="11" key="2">
    <citation type="submission" date="2022-03" db="EMBL/GenBank/DDBJ databases">
        <title>Genome Encyclopedia of Bacteria and Archaea VI: Functional Genomics of Type Strains.</title>
        <authorList>
            <person name="Whitman W."/>
        </authorList>
    </citation>
    <scope>NUCLEOTIDE SEQUENCE</scope>
    <source>
        <strain evidence="11">HSC-15S17</strain>
    </source>
</reference>
<dbReference type="EMBL" id="JALJZU010000002">
    <property type="protein sequence ID" value="MCP2007603.1"/>
    <property type="molecule type" value="Genomic_DNA"/>
</dbReference>
<evidence type="ECO:0000256" key="8">
    <source>
        <dbReference type="ARBA" id="ARBA00048173"/>
    </source>
</evidence>
<dbReference type="GO" id="GO:0003964">
    <property type="term" value="F:RNA-directed DNA polymerase activity"/>
    <property type="evidence" value="ECO:0007669"/>
    <property type="project" value="UniProtKB-KW"/>
</dbReference>
<evidence type="ECO:0000313" key="10">
    <source>
        <dbReference type="EMBL" id="MBV6323443.1"/>
    </source>
</evidence>
<dbReference type="PANTHER" id="PTHR34047">
    <property type="entry name" value="NUCLEAR INTRON MATURASE 1, MITOCHONDRIAL-RELATED"/>
    <property type="match status" value="1"/>
</dbReference>
<dbReference type="InterPro" id="IPR051083">
    <property type="entry name" value="GrpII_Intron_Splice-Mob/Def"/>
</dbReference>
<protein>
    <recommendedName>
        <fullName evidence="1">RNA-directed DNA polymerase</fullName>
        <ecNumber evidence="1">2.7.7.49</ecNumber>
    </recommendedName>
</protein>
<evidence type="ECO:0000256" key="7">
    <source>
        <dbReference type="ARBA" id="ARBA00034120"/>
    </source>
</evidence>
<dbReference type="CDD" id="cd03487">
    <property type="entry name" value="RT_Bac_retron_II"/>
    <property type="match status" value="1"/>
</dbReference>
<keyword evidence="13" id="KW-1185">Reference proteome</keyword>
<evidence type="ECO:0000256" key="5">
    <source>
        <dbReference type="ARBA" id="ARBA00022842"/>
    </source>
</evidence>
<dbReference type="EC" id="2.7.7.49" evidence="1"/>
<dbReference type="Proteomes" id="UP001155901">
    <property type="component" value="Unassembled WGS sequence"/>
</dbReference>
<dbReference type="GO" id="GO:0046872">
    <property type="term" value="F:metal ion binding"/>
    <property type="evidence" value="ECO:0007669"/>
    <property type="project" value="UniProtKB-KW"/>
</dbReference>
<dbReference type="EMBL" id="JAHTGR010000011">
    <property type="protein sequence ID" value="MBV6323443.1"/>
    <property type="molecule type" value="Genomic_DNA"/>
</dbReference>
<dbReference type="PROSITE" id="PS50878">
    <property type="entry name" value="RT_POL"/>
    <property type="match status" value="1"/>
</dbReference>
<reference evidence="10" key="1">
    <citation type="submission" date="2021-07" db="EMBL/GenBank/DDBJ databases">
        <title>Characterization of violacein-producing bacteria and related species.</title>
        <authorList>
            <person name="Wilson H.S."/>
            <person name="De Leon M.E."/>
        </authorList>
    </citation>
    <scope>NUCLEOTIDE SEQUENCE</scope>
    <source>
        <strain evidence="10">HSC-15S17</strain>
    </source>
</reference>
<evidence type="ECO:0000256" key="6">
    <source>
        <dbReference type="ARBA" id="ARBA00022918"/>
    </source>
</evidence>
<evidence type="ECO:0000256" key="2">
    <source>
        <dbReference type="ARBA" id="ARBA00022679"/>
    </source>
</evidence>
<organism evidence="10 12">
    <name type="scientific">Duganella violaceipulchra</name>
    <dbReference type="NCBI Taxonomy" id="2849652"/>
    <lineage>
        <taxon>Bacteria</taxon>
        <taxon>Pseudomonadati</taxon>
        <taxon>Pseudomonadota</taxon>
        <taxon>Betaproteobacteria</taxon>
        <taxon>Burkholderiales</taxon>
        <taxon>Oxalobacteraceae</taxon>
        <taxon>Telluria group</taxon>
        <taxon>Duganella</taxon>
    </lineage>
</organism>
<comment type="catalytic activity">
    <reaction evidence="8">
        <text>DNA(n) + a 2'-deoxyribonucleoside 5'-triphosphate = DNA(n+1) + diphosphate</text>
        <dbReference type="Rhea" id="RHEA:22508"/>
        <dbReference type="Rhea" id="RHEA-COMP:17339"/>
        <dbReference type="Rhea" id="RHEA-COMP:17340"/>
        <dbReference type="ChEBI" id="CHEBI:33019"/>
        <dbReference type="ChEBI" id="CHEBI:61560"/>
        <dbReference type="ChEBI" id="CHEBI:173112"/>
        <dbReference type="EC" id="2.7.7.49"/>
    </reaction>
</comment>
<dbReference type="AlphaFoldDB" id="A0AA41L331"/>
<name>A0AA41L331_9BURK</name>
<evidence type="ECO:0000256" key="3">
    <source>
        <dbReference type="ARBA" id="ARBA00022695"/>
    </source>
</evidence>
<comment type="similarity">
    <text evidence="7">Belongs to the bacterial reverse transcriptase family.</text>
</comment>
<dbReference type="Pfam" id="PF00078">
    <property type="entry name" value="RVT_1"/>
    <property type="match status" value="1"/>
</dbReference>
<keyword evidence="2 11" id="KW-0808">Transferase</keyword>
<evidence type="ECO:0000256" key="1">
    <source>
        <dbReference type="ARBA" id="ARBA00012493"/>
    </source>
</evidence>
<dbReference type="Proteomes" id="UP001162889">
    <property type="component" value="Unassembled WGS sequence"/>
</dbReference>
<dbReference type="InterPro" id="IPR000477">
    <property type="entry name" value="RT_dom"/>
</dbReference>
<feature type="domain" description="Reverse transcriptase" evidence="9">
    <location>
        <begin position="1"/>
        <end position="235"/>
    </location>
</feature>
<evidence type="ECO:0000313" key="11">
    <source>
        <dbReference type="EMBL" id="MCP2007603.1"/>
    </source>
</evidence>
<evidence type="ECO:0000313" key="13">
    <source>
        <dbReference type="Proteomes" id="UP001162889"/>
    </source>
</evidence>
<comment type="caution">
    <text evidence="10">The sequence shown here is derived from an EMBL/GenBank/DDBJ whole genome shotgun (WGS) entry which is preliminary data.</text>
</comment>
<accession>A0AA41L331</accession>
<evidence type="ECO:0000256" key="4">
    <source>
        <dbReference type="ARBA" id="ARBA00022723"/>
    </source>
</evidence>
<evidence type="ECO:0000259" key="9">
    <source>
        <dbReference type="PROSITE" id="PS50878"/>
    </source>
</evidence>
<keyword evidence="5" id="KW-0460">Magnesium</keyword>
<keyword evidence="6 10" id="KW-0695">RNA-directed DNA polymerase</keyword>
<dbReference type="InterPro" id="IPR000123">
    <property type="entry name" value="Reverse_transcriptase_msDNA"/>
</dbReference>
<sequence length="317" mass="36529">MNAKPLKILFEAMYHGKYDFQDFLQGDICSDFDMFTVGERTIYRPNKKLKTYHSFINLFVLEKFPVNAEVVFSYRKGVNVYDAVSKHAFSKHFFQTDISKFFPSIGVDLVRDTFLQNKNCTPVSDFDTCIERIVELVMVDGFLPVGFSTSPLISNVCLFGFDNLVQKYCSENGIIYTRYSDDLIFSSLEKSKLIGIFEFLQRTMLDLFGGLISLNISKTKFTHAGSKIKLLGMVILPNGKVSVDKKFKDNIEVLLHFYVKNRTKFFNLVESDLKGGMEKISGYLSYVNTVDKDYLNKLRKKYGMTVVDMFLHYTPKK</sequence>
<keyword evidence="4" id="KW-0479">Metal-binding</keyword>
<dbReference type="GO" id="GO:0003723">
    <property type="term" value="F:RNA binding"/>
    <property type="evidence" value="ECO:0007669"/>
    <property type="project" value="InterPro"/>
</dbReference>
<proteinExistence type="inferred from homology"/>
<dbReference type="RefSeq" id="WP_217944135.1">
    <property type="nucleotide sequence ID" value="NZ_JAHTGR010000011.1"/>
</dbReference>
<keyword evidence="3 11" id="KW-0548">Nucleotidyltransferase</keyword>
<dbReference type="PANTHER" id="PTHR34047:SF7">
    <property type="entry name" value="RNA-DIRECTED DNA POLYMERASE"/>
    <property type="match status" value="1"/>
</dbReference>